<name>A0A162U0Q2_9BACL</name>
<dbReference type="EMBL" id="MWPS01000005">
    <property type="protein sequence ID" value="OPG17160.1"/>
    <property type="molecule type" value="Genomic_DNA"/>
</dbReference>
<dbReference type="InterPro" id="IPR050490">
    <property type="entry name" value="Bact_solute-bd_prot1"/>
</dbReference>
<reference evidence="2 4" key="2">
    <citation type="submission" date="2017-02" db="EMBL/GenBank/DDBJ databases">
        <title>Draft genome of Acidibacillus ferrooxidans Huett2.</title>
        <authorList>
            <person name="Schopf S."/>
        </authorList>
    </citation>
    <scope>NUCLEOTIDE SEQUENCE [LARGE SCALE GENOMIC DNA]</scope>
    <source>
        <strain evidence="2 4">Huett2</strain>
    </source>
</reference>
<accession>A0A162U0Q2</accession>
<comment type="caution">
    <text evidence="1">The sequence shown here is derived from an EMBL/GenBank/DDBJ whole genome shotgun (WGS) entry which is preliminary data.</text>
</comment>
<proteinExistence type="predicted"/>
<organism evidence="1 3">
    <name type="scientific">Ferroacidibacillus organovorans</name>
    <dbReference type="NCBI Taxonomy" id="1765683"/>
    <lineage>
        <taxon>Bacteria</taxon>
        <taxon>Bacillati</taxon>
        <taxon>Bacillota</taxon>
        <taxon>Bacilli</taxon>
        <taxon>Bacillales</taxon>
        <taxon>Alicyclobacillaceae</taxon>
        <taxon>Ferroacidibacillus</taxon>
    </lineage>
</organism>
<evidence type="ECO:0000313" key="1">
    <source>
        <dbReference type="EMBL" id="OAG95296.1"/>
    </source>
</evidence>
<evidence type="ECO:0008006" key="5">
    <source>
        <dbReference type="Google" id="ProtNLM"/>
    </source>
</evidence>
<dbReference type="PANTHER" id="PTHR43649">
    <property type="entry name" value="ARABINOSE-BINDING PROTEIN-RELATED"/>
    <property type="match status" value="1"/>
</dbReference>
<dbReference type="PANTHER" id="PTHR43649:SF30">
    <property type="entry name" value="ABC TRANSPORTER SUBSTRATE-BINDING PROTEIN"/>
    <property type="match status" value="1"/>
</dbReference>
<gene>
    <name evidence="1" type="ORF">AYW79_01100</name>
    <name evidence="2" type="ORF">B2M26_02150</name>
</gene>
<evidence type="ECO:0000313" key="3">
    <source>
        <dbReference type="Proteomes" id="UP000077421"/>
    </source>
</evidence>
<dbReference type="RefSeq" id="WP_067560644.1">
    <property type="nucleotide sequence ID" value="NZ_LSUQ01000002.1"/>
</dbReference>
<dbReference type="Proteomes" id="UP000077421">
    <property type="component" value="Unassembled WGS sequence"/>
</dbReference>
<reference evidence="1 3" key="1">
    <citation type="submission" date="2016-02" db="EMBL/GenBank/DDBJ databases">
        <title>Draft genome sequence of Acidibacillus ferrooxidans SLC66.</title>
        <authorList>
            <person name="Oliveira G."/>
            <person name="Nancucheo I."/>
            <person name="Dall'Agnol H."/>
            <person name="Johnson B."/>
            <person name="Oliveira R."/>
            <person name="Nunes G.L."/>
            <person name="Tzotzos G."/>
            <person name="Orellana S.C."/>
            <person name="Salim A.C."/>
            <person name="Araujo F.M."/>
        </authorList>
    </citation>
    <scope>NUCLEOTIDE SEQUENCE [LARGE SCALE GENOMIC DNA]</scope>
    <source>
        <strain evidence="1 3">SLC66</strain>
    </source>
</reference>
<dbReference type="Gene3D" id="3.40.190.10">
    <property type="entry name" value="Periplasmic binding protein-like II"/>
    <property type="match status" value="1"/>
</dbReference>
<dbReference type="STRING" id="1765683.B2M26_02150"/>
<dbReference type="InterPro" id="IPR006059">
    <property type="entry name" value="SBP"/>
</dbReference>
<dbReference type="AlphaFoldDB" id="A0A162U0Q2"/>
<protein>
    <recommendedName>
        <fullName evidence="5">ABC transporter substrate-binding protein</fullName>
    </recommendedName>
</protein>
<dbReference type="EMBL" id="LSUQ01000002">
    <property type="protein sequence ID" value="OAG95296.1"/>
    <property type="molecule type" value="Genomic_DNA"/>
</dbReference>
<dbReference type="Proteomes" id="UP000190229">
    <property type="component" value="Unassembled WGS sequence"/>
</dbReference>
<keyword evidence="4" id="KW-1185">Reference proteome</keyword>
<dbReference type="Pfam" id="PF13416">
    <property type="entry name" value="SBP_bac_8"/>
    <property type="match status" value="1"/>
</dbReference>
<evidence type="ECO:0000313" key="2">
    <source>
        <dbReference type="EMBL" id="OPG17160.1"/>
    </source>
</evidence>
<evidence type="ECO:0000313" key="4">
    <source>
        <dbReference type="Proteomes" id="UP000190229"/>
    </source>
</evidence>
<dbReference type="OrthoDB" id="9782846at2"/>
<dbReference type="SUPFAM" id="SSF53850">
    <property type="entry name" value="Periplasmic binding protein-like II"/>
    <property type="match status" value="1"/>
</dbReference>
<sequence>MNAKWMALMGTGAVGLYCVTSLLTGGVQAQTKPVQQVTLWESHNGGPVADSMTYLVNWFNRTHPGIHVTIDVTKASTKALGALAAGNPPVLAEISHYDGSFLNAHALLSLNPYVMGKGGLSEGATYPSVWTNGEVGSQHYRIMADAKVSQLTYNIKLFKQAGIKSVPQTWTQLAADLAIIKRKFPTVVPLAYKDSSAHILPPFLANGGQLFLPGSNQHKTDFLSPAAYETFNYFRTLYAKHEMIFAHGANIRSDFGAGKIAVADGTSAGYEKILEAVHGRFPVGVFAYPKGSSGHTANLVQGLGFVMMIDHTKAQNAGAATFIKWWFSEGPQIYWGEHSGFPPETRSASVRIPSSYMATHPGTRVAISELASPYTIPRPVPTAYNEVQSVLDAYFYKAVTGQTSVKMALTQLQQQADAYLSGSAQL</sequence>